<gene>
    <name evidence="1" type="ORF">POM88_051266</name>
</gene>
<keyword evidence="2" id="KW-1185">Reference proteome</keyword>
<reference evidence="1" key="2">
    <citation type="submission" date="2023-05" db="EMBL/GenBank/DDBJ databases">
        <authorList>
            <person name="Schelkunov M.I."/>
        </authorList>
    </citation>
    <scope>NUCLEOTIDE SEQUENCE</scope>
    <source>
        <strain evidence="1">Hsosn_3</strain>
        <tissue evidence="1">Leaf</tissue>
    </source>
</reference>
<organism evidence="1 2">
    <name type="scientific">Heracleum sosnowskyi</name>
    <dbReference type="NCBI Taxonomy" id="360622"/>
    <lineage>
        <taxon>Eukaryota</taxon>
        <taxon>Viridiplantae</taxon>
        <taxon>Streptophyta</taxon>
        <taxon>Embryophyta</taxon>
        <taxon>Tracheophyta</taxon>
        <taxon>Spermatophyta</taxon>
        <taxon>Magnoliopsida</taxon>
        <taxon>eudicotyledons</taxon>
        <taxon>Gunneridae</taxon>
        <taxon>Pentapetalae</taxon>
        <taxon>asterids</taxon>
        <taxon>campanulids</taxon>
        <taxon>Apiales</taxon>
        <taxon>Apiaceae</taxon>
        <taxon>Apioideae</taxon>
        <taxon>apioid superclade</taxon>
        <taxon>Tordylieae</taxon>
        <taxon>Tordyliinae</taxon>
        <taxon>Heracleum</taxon>
    </lineage>
</organism>
<comment type="caution">
    <text evidence="1">The sequence shown here is derived from an EMBL/GenBank/DDBJ whole genome shotgun (WGS) entry which is preliminary data.</text>
</comment>
<evidence type="ECO:0000313" key="1">
    <source>
        <dbReference type="EMBL" id="KAK1358010.1"/>
    </source>
</evidence>
<reference evidence="1" key="1">
    <citation type="submission" date="2023-02" db="EMBL/GenBank/DDBJ databases">
        <title>Genome of toxic invasive species Heracleum sosnowskyi carries increased number of genes despite the absence of recent whole-genome duplications.</title>
        <authorList>
            <person name="Schelkunov M."/>
            <person name="Shtratnikova V."/>
            <person name="Makarenko M."/>
            <person name="Klepikova A."/>
            <person name="Omelchenko D."/>
            <person name="Novikova G."/>
            <person name="Obukhova E."/>
            <person name="Bogdanov V."/>
            <person name="Penin A."/>
            <person name="Logacheva M."/>
        </authorList>
    </citation>
    <scope>NUCLEOTIDE SEQUENCE</scope>
    <source>
        <strain evidence="1">Hsosn_3</strain>
        <tissue evidence="1">Leaf</tissue>
    </source>
</reference>
<dbReference type="AlphaFoldDB" id="A0AAD8GZ27"/>
<dbReference type="EMBL" id="JAUIZM010000011">
    <property type="protein sequence ID" value="KAK1358010.1"/>
    <property type="molecule type" value="Genomic_DNA"/>
</dbReference>
<evidence type="ECO:0000313" key="2">
    <source>
        <dbReference type="Proteomes" id="UP001237642"/>
    </source>
</evidence>
<name>A0AAD8GZ27_9APIA</name>
<protein>
    <submittedName>
        <fullName evidence="1">Uncharacterized protein</fullName>
    </submittedName>
</protein>
<proteinExistence type="predicted"/>
<sequence>MLTFQELEDRSVLLRMAHLYDASDGTLIRSGASFKTSLLLQSPVNFPFLWYIYGVDCLNLSCDMRPICILCSKSSFKCCFGGTAAAEHAKMLIRVTKTYKVLPEIFTKLRRADDRSIRFRAQLDGFLRHLCTSQIEDKRIPCSSKNLAQTKKEQDWGYDPTIKYEALRQCAVPIYTYHNDSATDWTESSDSELEIETMTEKAAQTQKDQILTEAREEQPFFYSPTLNYDVLKQFYYIDSPDSLAYSNLILESDPLEEVQPKVDKFFSETTQKQLYVNEYKTKTETEKETETETATENRTEIETETMAEKGAHNGNIIAGTKDKQLFGYDPSIKYEPLKRYIVPRFAFFDSSSTDWSDSSSSAFWDSESETEIMAKKDAQSHEDIILAGPEEKQLLWDDLVESPTRDLQSVAADLAKSPSTNFQSKPAVLNPSFLVNHGAKSPAEVGGKVSKQAEAMDSYTEYTQFDFWKKVCKTTELQICVLRALPPLEICVLLALPPRHTDHLDEELGFILNIL</sequence>
<accession>A0AAD8GZ27</accession>
<dbReference type="Proteomes" id="UP001237642">
    <property type="component" value="Unassembled WGS sequence"/>
</dbReference>